<reference evidence="6" key="1">
    <citation type="submission" date="2021-12" db="EMBL/GenBank/DDBJ databases">
        <authorList>
            <person name="Veyrier F.J."/>
        </authorList>
    </citation>
    <scope>NUCLEOTIDE SEQUENCE</scope>
    <source>
        <strain evidence="6">SAG 1488-6</strain>
    </source>
</reference>
<dbReference type="SUPFAM" id="SSF51182">
    <property type="entry name" value="RmlC-like cupins"/>
    <property type="match status" value="1"/>
</dbReference>
<dbReference type="EC" id="5.1.3.13" evidence="3 5"/>
<keyword evidence="5 6" id="KW-0413">Isomerase</keyword>
<dbReference type="NCBIfam" id="TIGR01221">
    <property type="entry name" value="rmlC"/>
    <property type="match status" value="1"/>
</dbReference>
<evidence type="ECO:0000256" key="2">
    <source>
        <dbReference type="ARBA" id="ARBA00001997"/>
    </source>
</evidence>
<protein>
    <recommendedName>
        <fullName evidence="4 5">dTDP-4-dehydrorhamnose 3,5-epimerase</fullName>
        <ecNumber evidence="3 5">5.1.3.13</ecNumber>
    </recommendedName>
    <alternativeName>
        <fullName evidence="5">Thymidine diphospho-4-keto-rhamnose 3,5-epimerase</fullName>
    </alternativeName>
</protein>
<dbReference type="PANTHER" id="PTHR21047:SF2">
    <property type="entry name" value="THYMIDINE DIPHOSPHO-4-KETO-RHAMNOSE 3,5-EPIMERASE"/>
    <property type="match status" value="1"/>
</dbReference>
<comment type="pathway">
    <text evidence="5">Carbohydrate biosynthesis; dTDP-L-rhamnose biosynthesis.</text>
</comment>
<dbReference type="GO" id="GO:0008830">
    <property type="term" value="F:dTDP-4-dehydrorhamnose 3,5-epimerase activity"/>
    <property type="evidence" value="ECO:0007669"/>
    <property type="project" value="UniProtKB-EC"/>
</dbReference>
<keyword evidence="7" id="KW-1185">Reference proteome</keyword>
<evidence type="ECO:0000256" key="5">
    <source>
        <dbReference type="RuleBase" id="RU364069"/>
    </source>
</evidence>
<proteinExistence type="inferred from homology"/>
<comment type="similarity">
    <text evidence="5">Belongs to the dTDP-4-dehydrorhamnose 3,5-epimerase family.</text>
</comment>
<sequence length="184" mass="21302">MKITQTFFGCVHLIDIPRYQDERGWFSESQHQQQYASLFNMPEPVFVQSNISQSKQNVLRGLHTQINHPQGKLIQVLQGKIYDVFVDIRPQSAHFKQWQAVVLDSEKSQQLWIPPGFAHGFLSLAENTTILYHCTNYYAPNDQLSILWDDNDLDIDWPLFNQAPVMSEKDLLGMSLKEFVTCVS</sequence>
<comment type="function">
    <text evidence="2 5">Catalyzes the epimerization of the C3' and C5'positions of dTDP-6-deoxy-D-xylo-4-hexulose, forming dTDP-6-deoxy-L-lyxo-4-hexulose.</text>
</comment>
<organism evidence="6 7">
    <name type="scientific">Vitreoscilla stercoraria</name>
    <dbReference type="NCBI Taxonomy" id="61"/>
    <lineage>
        <taxon>Bacteria</taxon>
        <taxon>Pseudomonadati</taxon>
        <taxon>Pseudomonadota</taxon>
        <taxon>Betaproteobacteria</taxon>
        <taxon>Neisseriales</taxon>
        <taxon>Neisseriaceae</taxon>
        <taxon>Vitreoscilla</taxon>
    </lineage>
</organism>
<dbReference type="Proteomes" id="UP000832034">
    <property type="component" value="Chromosome"/>
</dbReference>
<dbReference type="Pfam" id="PF00908">
    <property type="entry name" value="dTDP_sugar_isom"/>
    <property type="match status" value="1"/>
</dbReference>
<evidence type="ECO:0000256" key="3">
    <source>
        <dbReference type="ARBA" id="ARBA00012098"/>
    </source>
</evidence>
<dbReference type="Gene3D" id="2.60.120.10">
    <property type="entry name" value="Jelly Rolls"/>
    <property type="match status" value="1"/>
</dbReference>
<evidence type="ECO:0000313" key="6">
    <source>
        <dbReference type="EMBL" id="UOO92082.1"/>
    </source>
</evidence>
<reference evidence="6" key="2">
    <citation type="journal article" date="2022" name="Res Sq">
        <title>Evolution of multicellular longitudinally dividing oral cavity symbionts (Neisseriaceae).</title>
        <authorList>
            <person name="Nyongesa S."/>
            <person name="Weber P."/>
            <person name="Bernet E."/>
            <person name="Pullido F."/>
            <person name="Nieckarz M."/>
            <person name="Delaby M."/>
            <person name="Nieves C."/>
            <person name="Viehboeck T."/>
            <person name="Krause N."/>
            <person name="Rivera-Millot A."/>
            <person name="Nakamura A."/>
            <person name="Vischer N."/>
            <person name="VanNieuwenhze M."/>
            <person name="Brun Y."/>
            <person name="Cava F."/>
            <person name="Bulgheresi S."/>
            <person name="Veyrier F."/>
        </authorList>
    </citation>
    <scope>NUCLEOTIDE SEQUENCE</scope>
    <source>
        <strain evidence="6">SAG 1488-6</strain>
    </source>
</reference>
<dbReference type="CDD" id="cd00438">
    <property type="entry name" value="cupin_RmlC"/>
    <property type="match status" value="1"/>
</dbReference>
<gene>
    <name evidence="6" type="primary">rfbC</name>
    <name evidence="6" type="ORF">LVJ81_10685</name>
</gene>
<evidence type="ECO:0000256" key="1">
    <source>
        <dbReference type="ARBA" id="ARBA00001298"/>
    </source>
</evidence>
<dbReference type="RefSeq" id="WP_019958319.1">
    <property type="nucleotide sequence ID" value="NZ_CP091512.1"/>
</dbReference>
<name>A0ABY4EF97_VITST</name>
<dbReference type="InterPro" id="IPR000888">
    <property type="entry name" value="RmlC-like"/>
</dbReference>
<evidence type="ECO:0000313" key="7">
    <source>
        <dbReference type="Proteomes" id="UP000832034"/>
    </source>
</evidence>
<evidence type="ECO:0000256" key="4">
    <source>
        <dbReference type="ARBA" id="ARBA00019595"/>
    </source>
</evidence>
<accession>A0ABY4EF97</accession>
<dbReference type="PANTHER" id="PTHR21047">
    <property type="entry name" value="DTDP-6-DEOXY-D-GLUCOSE-3,5 EPIMERASE"/>
    <property type="match status" value="1"/>
</dbReference>
<dbReference type="EMBL" id="CP091512">
    <property type="protein sequence ID" value="UOO92082.1"/>
    <property type="molecule type" value="Genomic_DNA"/>
</dbReference>
<comment type="subunit">
    <text evidence="5">Homodimer.</text>
</comment>
<comment type="catalytic activity">
    <reaction evidence="1 5">
        <text>dTDP-4-dehydro-6-deoxy-alpha-D-glucose = dTDP-4-dehydro-beta-L-rhamnose</text>
        <dbReference type="Rhea" id="RHEA:16969"/>
        <dbReference type="ChEBI" id="CHEBI:57649"/>
        <dbReference type="ChEBI" id="CHEBI:62830"/>
        <dbReference type="EC" id="5.1.3.13"/>
    </reaction>
</comment>
<dbReference type="InterPro" id="IPR014710">
    <property type="entry name" value="RmlC-like_jellyroll"/>
</dbReference>
<dbReference type="InterPro" id="IPR011051">
    <property type="entry name" value="RmlC_Cupin_sf"/>
</dbReference>